<dbReference type="EMBL" id="JAEAOA010001547">
    <property type="protein sequence ID" value="KAK3588860.1"/>
    <property type="molecule type" value="Genomic_DNA"/>
</dbReference>
<reference evidence="6" key="3">
    <citation type="submission" date="2023-05" db="EMBL/GenBank/DDBJ databases">
        <authorList>
            <person name="Smith C.H."/>
        </authorList>
    </citation>
    <scope>NUCLEOTIDE SEQUENCE</scope>
    <source>
        <strain evidence="6">CHS0354</strain>
        <tissue evidence="6">Mantle</tissue>
    </source>
</reference>
<dbReference type="PANTHER" id="PTHR14795:SF0">
    <property type="entry name" value="TRANSMEMBRANE PROTEIN 62"/>
    <property type="match status" value="1"/>
</dbReference>
<evidence type="ECO:0000313" key="6">
    <source>
        <dbReference type="EMBL" id="KAK3588860.1"/>
    </source>
</evidence>
<gene>
    <name evidence="6" type="ORF">CHS0354_025837</name>
</gene>
<feature type="signal peptide" evidence="2">
    <location>
        <begin position="1"/>
        <end position="16"/>
    </location>
</feature>
<protein>
    <recommendedName>
        <fullName evidence="8">Transmembrane protein 62</fullName>
    </recommendedName>
</protein>
<evidence type="ECO:0000259" key="5">
    <source>
        <dbReference type="Pfam" id="PF24394"/>
    </source>
</evidence>
<dbReference type="InterPro" id="IPR056229">
    <property type="entry name" value="Ig_TMM62"/>
</dbReference>
<reference evidence="6" key="1">
    <citation type="journal article" date="2021" name="Genome Biol. Evol.">
        <title>A High-Quality Reference Genome for a Parasitic Bivalve with Doubly Uniparental Inheritance (Bivalvia: Unionida).</title>
        <authorList>
            <person name="Smith C.H."/>
        </authorList>
    </citation>
    <scope>NUCLEOTIDE SEQUENCE</scope>
    <source>
        <strain evidence="6">CHS0354</strain>
    </source>
</reference>
<evidence type="ECO:0000256" key="1">
    <source>
        <dbReference type="SAM" id="Phobius"/>
    </source>
</evidence>
<comment type="caution">
    <text evidence="6">The sequence shown here is derived from an EMBL/GenBank/DDBJ whole genome shotgun (WGS) entry which is preliminary data.</text>
</comment>
<keyword evidence="7" id="KW-1185">Reference proteome</keyword>
<dbReference type="AlphaFoldDB" id="A0AAE0SBB6"/>
<evidence type="ECO:0000259" key="4">
    <source>
        <dbReference type="Pfam" id="PF24384"/>
    </source>
</evidence>
<feature type="domain" description="TMEM62 Ig-like" evidence="4">
    <location>
        <begin position="306"/>
        <end position="409"/>
    </location>
</feature>
<dbReference type="InterPro" id="IPR004843">
    <property type="entry name" value="Calcineurin-like_PHP"/>
</dbReference>
<dbReference type="SUPFAM" id="SSF56300">
    <property type="entry name" value="Metallo-dependent phosphatases"/>
    <property type="match status" value="1"/>
</dbReference>
<feature type="domain" description="Calcineurin-like phosphoesterase" evidence="3">
    <location>
        <begin position="52"/>
        <end position="257"/>
    </location>
</feature>
<feature type="domain" description="TMEM62 C-terminal" evidence="5">
    <location>
        <begin position="426"/>
        <end position="557"/>
    </location>
</feature>
<dbReference type="InterPro" id="IPR056230">
    <property type="entry name" value="TMEM62_C"/>
</dbReference>
<evidence type="ECO:0008006" key="8">
    <source>
        <dbReference type="Google" id="ProtNLM"/>
    </source>
</evidence>
<dbReference type="PANTHER" id="PTHR14795">
    <property type="entry name" value="HELICASE RELATED"/>
    <property type="match status" value="1"/>
</dbReference>
<keyword evidence="1" id="KW-1133">Transmembrane helix</keyword>
<keyword evidence="1" id="KW-0472">Membrane</keyword>
<dbReference type="Proteomes" id="UP001195483">
    <property type="component" value="Unassembled WGS sequence"/>
</dbReference>
<sequence length="637" mass="73380">MKLLAFILILISICAALVAFISRALDDNLDLKIVPRENDHIHPGNEFRHLFWFVQVSDIHISRYDNKERGPDLVRFCDSHLRFIKPEFVLATGDLTDAKDSDKMGSRQYMDEWHTYHDVVKKCQKITAKWFDIRGNHDAFDIPDMDHPNNLFRKYSAQGKEHQSSYVHHHVTKYGKYSFAAMDATPNPGPKRPFNFFGYLRKTEEDALRQFDKESVDSNVTVWFGHYPTSLIATESGQNLHQIMRNVTAFLCGHLHTLGNLVPHMYTRQKTGLLELELGDWRDARIYRILAIDHDLLSFTDEVLGEWPVVLITNPKHAALSSPYHEPLHRIQASTHIRLLVFTPGTVNNVQVYIDDIYTGKAIHVEGPLYVLPWNSADYQTGLHSIRIVVQDSLFNRKEIEQPFSVDGTKSFLPFWPRFLLMLNIASVLKVIFCCLSLVYILVLTSLRQCSNIKTYFYMTDRWFPIGLLSSCFNQWVYRIWLVSQVGGLFYPLVLFVAYIALGPWFVGELLEGHTGLVFIWGLIVKSSYIPTCVTYLYGVFQLLTFNIPLLMFLGYFLHYCRSSLAASNLFRQIRHIYLPLFALVTVSIYMALNEFPKAYGTRALILGPVRTGSVILALVLFYVAKINAFNLQSHRS</sequence>
<feature type="transmembrane region" description="Helical" evidence="1">
    <location>
        <begin position="489"/>
        <end position="507"/>
    </location>
</feature>
<evidence type="ECO:0000313" key="7">
    <source>
        <dbReference type="Proteomes" id="UP001195483"/>
    </source>
</evidence>
<feature type="chain" id="PRO_5042241746" description="Transmembrane protein 62" evidence="2">
    <location>
        <begin position="17"/>
        <end position="637"/>
    </location>
</feature>
<dbReference type="Pfam" id="PF24394">
    <property type="entry name" value="TMEM62_C"/>
    <property type="match status" value="1"/>
</dbReference>
<feature type="transmembrane region" description="Helical" evidence="1">
    <location>
        <begin position="577"/>
        <end position="593"/>
    </location>
</feature>
<dbReference type="CDD" id="cd07401">
    <property type="entry name" value="MPP_TMEM62_N"/>
    <property type="match status" value="1"/>
</dbReference>
<accession>A0AAE0SBB6</accession>
<organism evidence="6 7">
    <name type="scientific">Potamilus streckersoni</name>
    <dbReference type="NCBI Taxonomy" id="2493646"/>
    <lineage>
        <taxon>Eukaryota</taxon>
        <taxon>Metazoa</taxon>
        <taxon>Spiralia</taxon>
        <taxon>Lophotrochozoa</taxon>
        <taxon>Mollusca</taxon>
        <taxon>Bivalvia</taxon>
        <taxon>Autobranchia</taxon>
        <taxon>Heteroconchia</taxon>
        <taxon>Palaeoheterodonta</taxon>
        <taxon>Unionida</taxon>
        <taxon>Unionoidea</taxon>
        <taxon>Unionidae</taxon>
        <taxon>Ambleminae</taxon>
        <taxon>Lampsilini</taxon>
        <taxon>Potamilus</taxon>
    </lineage>
</organism>
<keyword evidence="2" id="KW-0732">Signal</keyword>
<dbReference type="Gene3D" id="3.60.21.10">
    <property type="match status" value="1"/>
</dbReference>
<dbReference type="InterPro" id="IPR041871">
    <property type="entry name" value="MPP_TMEM62"/>
</dbReference>
<reference evidence="6" key="2">
    <citation type="journal article" date="2021" name="Genome Biol. Evol.">
        <title>Developing a high-quality reference genome for a parasitic bivalve with doubly uniparental inheritance (Bivalvia: Unionida).</title>
        <authorList>
            <person name="Smith C.H."/>
        </authorList>
    </citation>
    <scope>NUCLEOTIDE SEQUENCE</scope>
    <source>
        <strain evidence="6">CHS0354</strain>
        <tissue evidence="6">Mantle</tissue>
    </source>
</reference>
<evidence type="ECO:0000256" key="2">
    <source>
        <dbReference type="SAM" id="SignalP"/>
    </source>
</evidence>
<dbReference type="Pfam" id="PF24384">
    <property type="entry name" value="Ig_TMM62"/>
    <property type="match status" value="1"/>
</dbReference>
<dbReference type="GO" id="GO:0016787">
    <property type="term" value="F:hydrolase activity"/>
    <property type="evidence" value="ECO:0007669"/>
    <property type="project" value="InterPro"/>
</dbReference>
<dbReference type="InterPro" id="IPR029052">
    <property type="entry name" value="Metallo-depent_PP-like"/>
</dbReference>
<feature type="transmembrane region" description="Helical" evidence="1">
    <location>
        <begin position="419"/>
        <end position="443"/>
    </location>
</feature>
<feature type="transmembrane region" description="Helical" evidence="1">
    <location>
        <begin position="605"/>
        <end position="625"/>
    </location>
</feature>
<evidence type="ECO:0000259" key="3">
    <source>
        <dbReference type="Pfam" id="PF00149"/>
    </source>
</evidence>
<feature type="transmembrane region" description="Helical" evidence="1">
    <location>
        <begin position="536"/>
        <end position="557"/>
    </location>
</feature>
<dbReference type="Pfam" id="PF00149">
    <property type="entry name" value="Metallophos"/>
    <property type="match status" value="1"/>
</dbReference>
<keyword evidence="1" id="KW-0812">Transmembrane</keyword>
<name>A0AAE0SBB6_9BIVA</name>
<proteinExistence type="predicted"/>